<keyword evidence="8 18" id="KW-0479">Metal-binding</keyword>
<dbReference type="InterPro" id="IPR001505">
    <property type="entry name" value="Copper_CuA"/>
</dbReference>
<evidence type="ECO:0000256" key="15">
    <source>
        <dbReference type="ARBA" id="ARBA00023128"/>
    </source>
</evidence>
<dbReference type="Gene3D" id="1.10.287.90">
    <property type="match status" value="1"/>
</dbReference>
<comment type="similarity">
    <text evidence="2 18">Belongs to the cytochrome c oxidase subunit 2 family.</text>
</comment>
<dbReference type="SUPFAM" id="SSF81464">
    <property type="entry name" value="Cytochrome c oxidase subunit II-like, transmembrane region"/>
    <property type="match status" value="1"/>
</dbReference>
<evidence type="ECO:0000256" key="14">
    <source>
        <dbReference type="ARBA" id="ARBA00023008"/>
    </source>
</evidence>
<geneLocation type="mitochondrion" evidence="22"/>
<gene>
    <name evidence="22" type="primary">COX2</name>
</gene>
<keyword evidence="15 18" id="KW-0496">Mitochondrion</keyword>
<comment type="cofactor">
    <cofactor evidence="18">
        <name>Cu cation</name>
        <dbReference type="ChEBI" id="CHEBI:23378"/>
    </cofactor>
    <text evidence="18">Binds a copper A center.</text>
</comment>
<protein>
    <recommendedName>
        <fullName evidence="4 18">Cytochrome c oxidase subunit 2</fullName>
    </recommendedName>
</protein>
<dbReference type="PANTHER" id="PTHR22888">
    <property type="entry name" value="CYTOCHROME C OXIDASE, SUBUNIT II"/>
    <property type="match status" value="1"/>
</dbReference>
<dbReference type="GO" id="GO:0016491">
    <property type="term" value="F:oxidoreductase activity"/>
    <property type="evidence" value="ECO:0007669"/>
    <property type="project" value="InterPro"/>
</dbReference>
<dbReference type="FunFam" id="2.60.40.420:FF:000001">
    <property type="entry name" value="Cytochrome c oxidase subunit 2"/>
    <property type="match status" value="1"/>
</dbReference>
<keyword evidence="5 18" id="KW-0813">Transport</keyword>
<keyword evidence="12 18" id="KW-0249">Electron transport</keyword>
<dbReference type="InterPro" id="IPR008972">
    <property type="entry name" value="Cupredoxin"/>
</dbReference>
<dbReference type="EMBL" id="KM104168">
    <property type="protein sequence ID" value="AIX92133.1"/>
    <property type="molecule type" value="Genomic_DNA"/>
</dbReference>
<dbReference type="Pfam" id="PF00116">
    <property type="entry name" value="COX2"/>
    <property type="match status" value="1"/>
</dbReference>
<comment type="subunit">
    <text evidence="3">Component of the cytochrome c oxidase (complex IV, CIV), a multisubunit enzyme composed of a catalytic core of 3 subunits and several supernumerary subunits. The complex exists as a monomer or a dimer and forms supercomplexes (SCs) in the inner mitochondrial membrane with ubiquinol-cytochrome c oxidoreductase (cytochrome b-c1 complex, complex III, CIII).</text>
</comment>
<evidence type="ECO:0000256" key="10">
    <source>
        <dbReference type="ARBA" id="ARBA00022842"/>
    </source>
</evidence>
<feature type="domain" description="Cytochrome oxidase subunit II copper A binding" evidence="20">
    <location>
        <begin position="92"/>
        <end position="225"/>
    </location>
</feature>
<feature type="transmembrane region" description="Helical" evidence="19">
    <location>
        <begin position="63"/>
        <end position="87"/>
    </location>
</feature>
<evidence type="ECO:0000256" key="4">
    <source>
        <dbReference type="ARBA" id="ARBA00015946"/>
    </source>
</evidence>
<dbReference type="InterPro" id="IPR014222">
    <property type="entry name" value="Cyt_c_oxidase_su2"/>
</dbReference>
<evidence type="ECO:0000256" key="3">
    <source>
        <dbReference type="ARBA" id="ARBA00011164"/>
    </source>
</evidence>
<name>A0A0E3I853_9HYME</name>
<dbReference type="PROSITE" id="PS50999">
    <property type="entry name" value="COX2_TM"/>
    <property type="match status" value="1"/>
</dbReference>
<evidence type="ECO:0000256" key="19">
    <source>
        <dbReference type="SAM" id="Phobius"/>
    </source>
</evidence>
<sequence>MSMWTNIMFQNAASPIMENMVMFHDYSMLILMIIFSFIIYMMFKLIENNIINRFMLSGQMLEIIWTLIPFMFLFYISFPSLKILYLLDCDNKSLLSMKIMGHQWYWSYEYSDFLNLEFDSFMVYMKMGEMNLFRLMDVDNRLIVPMNIQVRLLISSLDVIHSFTIPSMGFKIDAIPGRVNQVNMYINRPGIYYGQCSEICGMNHSFMPIVMESVSLKYFLNWLKMFK</sequence>
<dbReference type="InterPro" id="IPR045187">
    <property type="entry name" value="CcO_II"/>
</dbReference>
<dbReference type="PROSITE" id="PS50857">
    <property type="entry name" value="COX2_CUA"/>
    <property type="match status" value="1"/>
</dbReference>
<keyword evidence="11" id="KW-1278">Translocase</keyword>
<dbReference type="GO" id="GO:0005743">
    <property type="term" value="C:mitochondrial inner membrane"/>
    <property type="evidence" value="ECO:0007669"/>
    <property type="project" value="UniProtKB-SubCell"/>
</dbReference>
<dbReference type="SUPFAM" id="SSF49503">
    <property type="entry name" value="Cupredoxins"/>
    <property type="match status" value="1"/>
</dbReference>
<comment type="subcellular location">
    <subcellularLocation>
        <location evidence="1 18">Mitochondrion inner membrane</location>
        <topology evidence="1 18">Multi-pass membrane protein</topology>
    </subcellularLocation>
</comment>
<evidence type="ECO:0000256" key="1">
    <source>
        <dbReference type="ARBA" id="ARBA00004448"/>
    </source>
</evidence>
<dbReference type="GO" id="GO:0005507">
    <property type="term" value="F:copper ion binding"/>
    <property type="evidence" value="ECO:0007669"/>
    <property type="project" value="InterPro"/>
</dbReference>
<keyword evidence="9 18" id="KW-0999">Mitochondrion inner membrane</keyword>
<comment type="catalytic activity">
    <reaction evidence="17">
        <text>4 Fe(II)-[cytochrome c] + O2 + 8 H(+)(in) = 4 Fe(III)-[cytochrome c] + 2 H2O + 4 H(+)(out)</text>
        <dbReference type="Rhea" id="RHEA:11436"/>
        <dbReference type="Rhea" id="RHEA-COMP:10350"/>
        <dbReference type="Rhea" id="RHEA-COMP:14399"/>
        <dbReference type="ChEBI" id="CHEBI:15377"/>
        <dbReference type="ChEBI" id="CHEBI:15378"/>
        <dbReference type="ChEBI" id="CHEBI:15379"/>
        <dbReference type="ChEBI" id="CHEBI:29033"/>
        <dbReference type="ChEBI" id="CHEBI:29034"/>
        <dbReference type="EC" id="7.1.1.9"/>
    </reaction>
    <physiologicalReaction direction="left-to-right" evidence="17">
        <dbReference type="Rhea" id="RHEA:11437"/>
    </physiologicalReaction>
</comment>
<dbReference type="InterPro" id="IPR034210">
    <property type="entry name" value="CcO_II_C"/>
</dbReference>
<proteinExistence type="inferred from homology"/>
<evidence type="ECO:0000256" key="5">
    <source>
        <dbReference type="ARBA" id="ARBA00022448"/>
    </source>
</evidence>
<feature type="transmembrane region" description="Helical" evidence="19">
    <location>
        <begin position="21"/>
        <end position="43"/>
    </location>
</feature>
<keyword evidence="6 18" id="KW-0679">Respiratory chain</keyword>
<evidence type="ECO:0000256" key="7">
    <source>
        <dbReference type="ARBA" id="ARBA00022692"/>
    </source>
</evidence>
<keyword evidence="13 19" id="KW-1133">Transmembrane helix</keyword>
<dbReference type="GO" id="GO:0004129">
    <property type="term" value="F:cytochrome-c oxidase activity"/>
    <property type="evidence" value="ECO:0007669"/>
    <property type="project" value="UniProtKB-EC"/>
</dbReference>
<evidence type="ECO:0000256" key="6">
    <source>
        <dbReference type="ARBA" id="ARBA00022660"/>
    </source>
</evidence>
<dbReference type="AlphaFoldDB" id="A0A0E3I853"/>
<keyword evidence="7 18" id="KW-0812">Transmembrane</keyword>
<evidence type="ECO:0000313" key="22">
    <source>
        <dbReference type="EMBL" id="AIX92133.1"/>
    </source>
</evidence>
<keyword evidence="16 18" id="KW-0472">Membrane</keyword>
<evidence type="ECO:0000256" key="12">
    <source>
        <dbReference type="ARBA" id="ARBA00022982"/>
    </source>
</evidence>
<feature type="domain" description="Cytochrome oxidase subunit II transmembrane region profile" evidence="21">
    <location>
        <begin position="1"/>
        <end position="91"/>
    </location>
</feature>
<dbReference type="GO" id="GO:0042773">
    <property type="term" value="P:ATP synthesis coupled electron transport"/>
    <property type="evidence" value="ECO:0007669"/>
    <property type="project" value="TreeGrafter"/>
</dbReference>
<evidence type="ECO:0000259" key="21">
    <source>
        <dbReference type="PROSITE" id="PS50999"/>
    </source>
</evidence>
<evidence type="ECO:0000256" key="8">
    <source>
        <dbReference type="ARBA" id="ARBA00022723"/>
    </source>
</evidence>
<evidence type="ECO:0000256" key="13">
    <source>
        <dbReference type="ARBA" id="ARBA00022989"/>
    </source>
</evidence>
<evidence type="ECO:0000256" key="2">
    <source>
        <dbReference type="ARBA" id="ARBA00007866"/>
    </source>
</evidence>
<dbReference type="InterPro" id="IPR011759">
    <property type="entry name" value="Cyt_c_oxidase_su2_TM_dom"/>
</dbReference>
<reference evidence="22" key="1">
    <citation type="journal article" date="2015" name="Mol. Phylogenet. Evol.">
        <title>Higher-level phylogeny of the Hymenoptera inferred from mitochondrial genomes.</title>
        <authorList>
            <person name="Mao M."/>
            <person name="Gibson T."/>
            <person name="Dowton M."/>
        </authorList>
    </citation>
    <scope>NUCLEOTIDE SEQUENCE</scope>
</reference>
<dbReference type="Gene3D" id="2.60.40.420">
    <property type="entry name" value="Cupredoxins - blue copper proteins"/>
    <property type="match status" value="1"/>
</dbReference>
<dbReference type="PROSITE" id="PS00078">
    <property type="entry name" value="COX2"/>
    <property type="match status" value="1"/>
</dbReference>
<dbReference type="PRINTS" id="PR01166">
    <property type="entry name" value="CYCOXIDASEII"/>
</dbReference>
<evidence type="ECO:0000256" key="11">
    <source>
        <dbReference type="ARBA" id="ARBA00022967"/>
    </source>
</evidence>
<organism evidence="22">
    <name type="scientific">Monomachus antipodalis</name>
    <dbReference type="NCBI Taxonomy" id="161211"/>
    <lineage>
        <taxon>Eukaryota</taxon>
        <taxon>Metazoa</taxon>
        <taxon>Ecdysozoa</taxon>
        <taxon>Arthropoda</taxon>
        <taxon>Hexapoda</taxon>
        <taxon>Insecta</taxon>
        <taxon>Pterygota</taxon>
        <taxon>Neoptera</taxon>
        <taxon>Endopterygota</taxon>
        <taxon>Hymenoptera</taxon>
        <taxon>Apocrita</taxon>
        <taxon>Proctotrupomorpha</taxon>
        <taxon>Diaprioidea</taxon>
        <taxon>Monomachidae</taxon>
        <taxon>Monomachus</taxon>
    </lineage>
</organism>
<dbReference type="InterPro" id="IPR002429">
    <property type="entry name" value="CcO_II-like_C"/>
</dbReference>
<evidence type="ECO:0000256" key="16">
    <source>
        <dbReference type="ARBA" id="ARBA00023136"/>
    </source>
</evidence>
<dbReference type="Pfam" id="PF02790">
    <property type="entry name" value="COX2_TM"/>
    <property type="match status" value="1"/>
</dbReference>
<evidence type="ECO:0000256" key="17">
    <source>
        <dbReference type="ARBA" id="ARBA00049512"/>
    </source>
</evidence>
<keyword evidence="10" id="KW-0460">Magnesium</keyword>
<evidence type="ECO:0000259" key="20">
    <source>
        <dbReference type="PROSITE" id="PS50857"/>
    </source>
</evidence>
<dbReference type="CDD" id="cd13912">
    <property type="entry name" value="CcO_II_C"/>
    <property type="match status" value="1"/>
</dbReference>
<comment type="function">
    <text evidence="18">Component of the cytochrome c oxidase, the last enzyme in the mitochondrial electron transport chain which drives oxidative phosphorylation. The respiratory chain contains 3 multisubunit complexes succinate dehydrogenase (complex II, CII), ubiquinol-cytochrome c oxidoreductase (cytochrome b-c1 complex, complex III, CIII) and cytochrome c oxidase (complex IV, CIV), that cooperate to transfer electrons derived from NADH and succinate to molecular oxygen, creating an electrochemical gradient over the inner membrane that drives transmembrane transport and the ATP synthase. Cytochrome c oxidase is the component of the respiratory chain that catalyzes the reduction of oxygen to water. Electrons originating from reduced cytochrome c in the intermembrane space (IMS) are transferred via the dinuclear copper A center (CU(A)) of subunit 2 and heme A of subunit 1 to the active site in subunit 1, a binuclear center (BNC) formed by heme A3 and copper B (CU(B)). The BNC reduces molecular oxygen to 2 water molecules using 4 electrons from cytochrome c in the IMS and 4 protons from the mitochondrial matrix.</text>
</comment>
<dbReference type="PANTHER" id="PTHR22888:SF9">
    <property type="entry name" value="CYTOCHROME C OXIDASE SUBUNIT 2"/>
    <property type="match status" value="1"/>
</dbReference>
<evidence type="ECO:0000256" key="18">
    <source>
        <dbReference type="RuleBase" id="RU000457"/>
    </source>
</evidence>
<keyword evidence="14 18" id="KW-0186">Copper</keyword>
<evidence type="ECO:0000256" key="9">
    <source>
        <dbReference type="ARBA" id="ARBA00022792"/>
    </source>
</evidence>
<dbReference type="NCBIfam" id="TIGR02866">
    <property type="entry name" value="CoxB"/>
    <property type="match status" value="1"/>
</dbReference>
<accession>A0A0E3I853</accession>
<dbReference type="InterPro" id="IPR036257">
    <property type="entry name" value="Cyt_c_oxidase_su2_TM_sf"/>
</dbReference>